<proteinExistence type="predicted"/>
<dbReference type="AlphaFoldDB" id="A6HFZ5"/>
<dbReference type="Proteomes" id="UP000234681">
    <property type="component" value="Chromosome 10"/>
</dbReference>
<sequence>MRKSKEGTRLRKIQWPEIPVPTHSPALGAGVKN</sequence>
<evidence type="ECO:0000256" key="1">
    <source>
        <dbReference type="SAM" id="MobiDB-lite"/>
    </source>
</evidence>
<protein>
    <submittedName>
        <fullName evidence="2">RCG33992</fullName>
    </submittedName>
</protein>
<feature type="region of interest" description="Disordered" evidence="1">
    <location>
        <begin position="1"/>
        <end position="33"/>
    </location>
</feature>
<organism evidence="2 3">
    <name type="scientific">Rattus norvegicus</name>
    <name type="common">Rat</name>
    <dbReference type="NCBI Taxonomy" id="10116"/>
    <lineage>
        <taxon>Eukaryota</taxon>
        <taxon>Metazoa</taxon>
        <taxon>Chordata</taxon>
        <taxon>Craniata</taxon>
        <taxon>Vertebrata</taxon>
        <taxon>Euteleostomi</taxon>
        <taxon>Mammalia</taxon>
        <taxon>Eutheria</taxon>
        <taxon>Euarchontoglires</taxon>
        <taxon>Glires</taxon>
        <taxon>Rodentia</taxon>
        <taxon>Myomorpha</taxon>
        <taxon>Muroidea</taxon>
        <taxon>Muridae</taxon>
        <taxon>Murinae</taxon>
        <taxon>Rattus</taxon>
    </lineage>
</organism>
<evidence type="ECO:0000313" key="3">
    <source>
        <dbReference type="Proteomes" id="UP000234681"/>
    </source>
</evidence>
<dbReference type="EMBL" id="CH473948">
    <property type="protein sequence ID" value="EDM04950.1"/>
    <property type="molecule type" value="Genomic_DNA"/>
</dbReference>
<evidence type="ECO:0000313" key="2">
    <source>
        <dbReference type="EMBL" id="EDM04950.1"/>
    </source>
</evidence>
<accession>A6HFZ5</accession>
<gene>
    <name evidence="2" type="ORF">rCG_33992</name>
</gene>
<reference evidence="2 3" key="1">
    <citation type="submission" date="2005-07" db="EMBL/GenBank/DDBJ databases">
        <authorList>
            <person name="Mural R.J."/>
            <person name="Li P.W."/>
            <person name="Adams M.D."/>
            <person name="Amanatides P.G."/>
            <person name="Baden-Tillson H."/>
            <person name="Barnstead M."/>
            <person name="Chin S.H."/>
            <person name="Dew I."/>
            <person name="Evans C.A."/>
            <person name="Ferriera S."/>
            <person name="Flanigan M."/>
            <person name="Fosler C."/>
            <person name="Glodek A."/>
            <person name="Gu Z."/>
            <person name="Holt R.A."/>
            <person name="Jennings D."/>
            <person name="Kraft C.L."/>
            <person name="Lu F."/>
            <person name="Nguyen T."/>
            <person name="Nusskern D.R."/>
            <person name="Pfannkoch C.M."/>
            <person name="Sitter C."/>
            <person name="Sutton G.G."/>
            <person name="Venter J.C."/>
            <person name="Wang Z."/>
            <person name="Woodage T."/>
            <person name="Zheng X.H."/>
            <person name="Zhong F."/>
        </authorList>
    </citation>
    <scope>NUCLEOTIDE SEQUENCE [LARGE SCALE GENOMIC DNA]</scope>
    <source>
        <strain>BN</strain>
        <strain evidence="3">Sprague-Dawley</strain>
    </source>
</reference>
<name>A6HFZ5_RAT</name>